<dbReference type="GO" id="GO:0015386">
    <property type="term" value="F:potassium:proton antiporter activity"/>
    <property type="evidence" value="ECO:0007669"/>
    <property type="project" value="TreeGrafter"/>
</dbReference>
<keyword evidence="3" id="KW-0472">Membrane</keyword>
<feature type="region of interest" description="Disordered" evidence="7">
    <location>
        <begin position="590"/>
        <end position="661"/>
    </location>
</feature>
<protein>
    <submittedName>
        <fullName evidence="8">Sodium/hydrogen exchanger 7</fullName>
    </submittedName>
</protein>
<dbReference type="InterPro" id="IPR018422">
    <property type="entry name" value="Cation/H_exchanger_CPA1"/>
</dbReference>
<name>A0AAV9AI80_ACOGR</name>
<evidence type="ECO:0000256" key="4">
    <source>
        <dbReference type="ARBA" id="ARBA00022538"/>
    </source>
</evidence>
<sequence length="661" mass="74430">MPSTVGNQCSSQSPSIGGPKNKIKGFEPEKMRILTYTRYEMLNKALDAFRDLNDDEELGPADWPTVERYITCLNNLDEGCVHPHNVSESEVHLQTMNLRDIRIRLLNGVQAAYWEMLDEGRINQTTAILLMTSVDEALDKVSSEPLSDWGGIKSNVQFPSYYRFLQMSHFPPKLVTYFTVERLESACYICAAFLRAHRIATRQLHEFIGDSEIASTVINESRAEGEEARKFLEDVRVTFPQVMRVVKTRQVTYGILKHLSDYVQNLEKVGILEEKEMLHLDDAVQTDLKRFLRNPPLVKMPKISDLLSTHPLLGALPSSTRDYLVVSTKELMKLRGVALYKEGSKPNGIWLISSGVVKESSIFIAKLLLPQIFEKMTMQELRALVAEKSTMNIHLRGEIIEVRSNTFGFLLEGFIKAQDAQEDLITSPAVLFPSNADLSFLNLEPSVAKAASFSHQGMCYHVETRARVIFFDIGSLEAEGTLQKRSHSWLHSAEHPGIHRDHGGLMSWPEQYYKARSLDDQQHPDKRRANSLSTKAMELSMFGGVVNVWRRRLGSFQRLPPAESTHSQSYPRIPFKAVCPLVSVHSEGSNMTQRLGAGEPAKSTLLPPLPVRRRKGRRIKEDNSSDESGGEEELIVRIDSPSNLSFHKVTGAPPPPPPPCT</sequence>
<comment type="subcellular location">
    <subcellularLocation>
        <location evidence="1">Cell membrane</location>
        <topology evidence="1">Multi-pass membrane protein</topology>
    </subcellularLocation>
</comment>
<dbReference type="GO" id="GO:0005886">
    <property type="term" value="C:plasma membrane"/>
    <property type="evidence" value="ECO:0007669"/>
    <property type="project" value="UniProtKB-SubCell"/>
</dbReference>
<evidence type="ECO:0000256" key="3">
    <source>
        <dbReference type="ARBA" id="ARBA00022475"/>
    </source>
</evidence>
<keyword evidence="5" id="KW-0630">Potassium</keyword>
<evidence type="ECO:0000256" key="2">
    <source>
        <dbReference type="ARBA" id="ARBA00022448"/>
    </source>
</evidence>
<dbReference type="SUPFAM" id="SSF51206">
    <property type="entry name" value="cAMP-binding domain-like"/>
    <property type="match status" value="1"/>
</dbReference>
<dbReference type="PANTHER" id="PTHR10110:SF86">
    <property type="entry name" value="SODIUM_HYDROGEN EXCHANGER 7"/>
    <property type="match status" value="1"/>
</dbReference>
<gene>
    <name evidence="8" type="ORF">QJS04_geneDACA017514</name>
</gene>
<keyword evidence="6" id="KW-0406">Ion transport</keyword>
<dbReference type="GO" id="GO:0009941">
    <property type="term" value="C:chloroplast envelope"/>
    <property type="evidence" value="ECO:0007669"/>
    <property type="project" value="TreeGrafter"/>
</dbReference>
<feature type="compositionally biased region" description="Acidic residues" evidence="7">
    <location>
        <begin position="624"/>
        <end position="633"/>
    </location>
</feature>
<feature type="compositionally biased region" description="Polar residues" evidence="7">
    <location>
        <begin position="1"/>
        <end position="15"/>
    </location>
</feature>
<comment type="caution">
    <text evidence="8">The sequence shown here is derived from an EMBL/GenBank/DDBJ whole genome shotgun (WGS) entry which is preliminary data.</text>
</comment>
<keyword evidence="3" id="KW-1003">Cell membrane</keyword>
<dbReference type="EMBL" id="JAUJYN010000009">
    <property type="protein sequence ID" value="KAK1263899.1"/>
    <property type="molecule type" value="Genomic_DNA"/>
</dbReference>
<evidence type="ECO:0000256" key="5">
    <source>
        <dbReference type="ARBA" id="ARBA00022958"/>
    </source>
</evidence>
<dbReference type="GO" id="GO:0098719">
    <property type="term" value="P:sodium ion import across plasma membrane"/>
    <property type="evidence" value="ECO:0007669"/>
    <property type="project" value="TreeGrafter"/>
</dbReference>
<dbReference type="AlphaFoldDB" id="A0AAV9AI80"/>
<evidence type="ECO:0000256" key="1">
    <source>
        <dbReference type="ARBA" id="ARBA00004651"/>
    </source>
</evidence>
<proteinExistence type="predicted"/>
<keyword evidence="4" id="KW-0633">Potassium transport</keyword>
<dbReference type="GO" id="GO:0051453">
    <property type="term" value="P:regulation of intracellular pH"/>
    <property type="evidence" value="ECO:0007669"/>
    <property type="project" value="TreeGrafter"/>
</dbReference>
<reference evidence="8" key="1">
    <citation type="journal article" date="2023" name="Nat. Commun.">
        <title>Diploid and tetraploid genomes of Acorus and the evolution of monocots.</title>
        <authorList>
            <person name="Ma L."/>
            <person name="Liu K.W."/>
            <person name="Li Z."/>
            <person name="Hsiao Y.Y."/>
            <person name="Qi Y."/>
            <person name="Fu T."/>
            <person name="Tang G.D."/>
            <person name="Zhang D."/>
            <person name="Sun W.H."/>
            <person name="Liu D.K."/>
            <person name="Li Y."/>
            <person name="Chen G.Z."/>
            <person name="Liu X.D."/>
            <person name="Liao X.Y."/>
            <person name="Jiang Y.T."/>
            <person name="Yu X."/>
            <person name="Hao Y."/>
            <person name="Huang J."/>
            <person name="Zhao X.W."/>
            <person name="Ke S."/>
            <person name="Chen Y.Y."/>
            <person name="Wu W.L."/>
            <person name="Hsu J.L."/>
            <person name="Lin Y.F."/>
            <person name="Huang M.D."/>
            <person name="Li C.Y."/>
            <person name="Huang L."/>
            <person name="Wang Z.W."/>
            <person name="Zhao X."/>
            <person name="Zhong W.Y."/>
            <person name="Peng D.H."/>
            <person name="Ahmad S."/>
            <person name="Lan S."/>
            <person name="Zhang J.S."/>
            <person name="Tsai W.C."/>
            <person name="Van de Peer Y."/>
            <person name="Liu Z.J."/>
        </authorList>
    </citation>
    <scope>NUCLEOTIDE SEQUENCE</scope>
    <source>
        <strain evidence="8">SCP</strain>
    </source>
</reference>
<organism evidence="8 9">
    <name type="scientific">Acorus gramineus</name>
    <name type="common">Dwarf sweet flag</name>
    <dbReference type="NCBI Taxonomy" id="55184"/>
    <lineage>
        <taxon>Eukaryota</taxon>
        <taxon>Viridiplantae</taxon>
        <taxon>Streptophyta</taxon>
        <taxon>Embryophyta</taxon>
        <taxon>Tracheophyta</taxon>
        <taxon>Spermatophyta</taxon>
        <taxon>Magnoliopsida</taxon>
        <taxon>Liliopsida</taxon>
        <taxon>Acoraceae</taxon>
        <taxon>Acorus</taxon>
    </lineage>
</organism>
<evidence type="ECO:0000256" key="6">
    <source>
        <dbReference type="ARBA" id="ARBA00023065"/>
    </source>
</evidence>
<dbReference type="InterPro" id="IPR018490">
    <property type="entry name" value="cNMP-bd_dom_sf"/>
</dbReference>
<keyword evidence="2" id="KW-0813">Transport</keyword>
<evidence type="ECO:0000313" key="9">
    <source>
        <dbReference type="Proteomes" id="UP001179952"/>
    </source>
</evidence>
<dbReference type="PANTHER" id="PTHR10110">
    <property type="entry name" value="SODIUM/HYDROGEN EXCHANGER"/>
    <property type="match status" value="1"/>
</dbReference>
<feature type="compositionally biased region" description="Pro residues" evidence="7">
    <location>
        <begin position="652"/>
        <end position="661"/>
    </location>
</feature>
<keyword evidence="9" id="KW-1185">Reference proteome</keyword>
<dbReference type="GO" id="GO:0015385">
    <property type="term" value="F:sodium:proton antiporter activity"/>
    <property type="evidence" value="ECO:0007669"/>
    <property type="project" value="InterPro"/>
</dbReference>
<feature type="region of interest" description="Disordered" evidence="7">
    <location>
        <begin position="1"/>
        <end position="24"/>
    </location>
</feature>
<dbReference type="Proteomes" id="UP001179952">
    <property type="component" value="Unassembled WGS sequence"/>
</dbReference>
<evidence type="ECO:0000256" key="7">
    <source>
        <dbReference type="SAM" id="MobiDB-lite"/>
    </source>
</evidence>
<evidence type="ECO:0000313" key="8">
    <source>
        <dbReference type="EMBL" id="KAK1263899.1"/>
    </source>
</evidence>
<accession>A0AAV9AI80</accession>
<reference evidence="8" key="2">
    <citation type="submission" date="2023-06" db="EMBL/GenBank/DDBJ databases">
        <authorList>
            <person name="Ma L."/>
            <person name="Liu K.-W."/>
            <person name="Li Z."/>
            <person name="Hsiao Y.-Y."/>
            <person name="Qi Y."/>
            <person name="Fu T."/>
            <person name="Tang G."/>
            <person name="Zhang D."/>
            <person name="Sun W.-H."/>
            <person name="Liu D.-K."/>
            <person name="Li Y."/>
            <person name="Chen G.-Z."/>
            <person name="Liu X.-D."/>
            <person name="Liao X.-Y."/>
            <person name="Jiang Y.-T."/>
            <person name="Yu X."/>
            <person name="Hao Y."/>
            <person name="Huang J."/>
            <person name="Zhao X.-W."/>
            <person name="Ke S."/>
            <person name="Chen Y.-Y."/>
            <person name="Wu W.-L."/>
            <person name="Hsu J.-L."/>
            <person name="Lin Y.-F."/>
            <person name="Huang M.-D."/>
            <person name="Li C.-Y."/>
            <person name="Huang L."/>
            <person name="Wang Z.-W."/>
            <person name="Zhao X."/>
            <person name="Zhong W.-Y."/>
            <person name="Peng D.-H."/>
            <person name="Ahmad S."/>
            <person name="Lan S."/>
            <person name="Zhang J.-S."/>
            <person name="Tsai W.-C."/>
            <person name="Van De Peer Y."/>
            <person name="Liu Z.-J."/>
        </authorList>
    </citation>
    <scope>NUCLEOTIDE SEQUENCE</scope>
    <source>
        <strain evidence="8">SCP</strain>
        <tissue evidence="8">Leaves</tissue>
    </source>
</reference>